<evidence type="ECO:0000256" key="5">
    <source>
        <dbReference type="ARBA" id="ARBA00022692"/>
    </source>
</evidence>
<keyword evidence="4 12" id="KW-0808">Transferase</keyword>
<feature type="compositionally biased region" description="Acidic residues" evidence="10">
    <location>
        <begin position="80"/>
        <end position="101"/>
    </location>
</feature>
<evidence type="ECO:0000256" key="7">
    <source>
        <dbReference type="ARBA" id="ARBA00022989"/>
    </source>
</evidence>
<feature type="compositionally biased region" description="Polar residues" evidence="10">
    <location>
        <begin position="433"/>
        <end position="444"/>
    </location>
</feature>
<dbReference type="Proteomes" id="UP000650582">
    <property type="component" value="Unassembled WGS sequence"/>
</dbReference>
<dbReference type="PANTHER" id="PTHR11214:SF333">
    <property type="entry name" value="GLYCOSYLTRANSFERASE FAMILY 31 PROTEIN"/>
    <property type="match status" value="1"/>
</dbReference>
<feature type="compositionally biased region" description="Polar residues" evidence="10">
    <location>
        <begin position="63"/>
        <end position="75"/>
    </location>
</feature>
<evidence type="ECO:0000256" key="8">
    <source>
        <dbReference type="ARBA" id="ARBA00023034"/>
    </source>
</evidence>
<comment type="similarity">
    <text evidence="2">Belongs to the glycosyltransferase 31 family.</text>
</comment>
<comment type="subcellular location">
    <subcellularLocation>
        <location evidence="1">Golgi apparatus membrane</location>
        <topology evidence="1">Single-pass type II membrane protein</topology>
    </subcellularLocation>
</comment>
<organism evidence="12 13">
    <name type="scientific">Rhizoctonia solani</name>
    <dbReference type="NCBI Taxonomy" id="456999"/>
    <lineage>
        <taxon>Eukaryota</taxon>
        <taxon>Fungi</taxon>
        <taxon>Dikarya</taxon>
        <taxon>Basidiomycota</taxon>
        <taxon>Agaricomycotina</taxon>
        <taxon>Agaricomycetes</taxon>
        <taxon>Cantharellales</taxon>
        <taxon>Ceratobasidiaceae</taxon>
        <taxon>Rhizoctonia</taxon>
    </lineage>
</organism>
<evidence type="ECO:0000256" key="6">
    <source>
        <dbReference type="ARBA" id="ARBA00022968"/>
    </source>
</evidence>
<dbReference type="PANTHER" id="PTHR11214">
    <property type="entry name" value="BETA-1,3-N-ACETYLGLUCOSAMINYLTRANSFERASE"/>
    <property type="match status" value="1"/>
</dbReference>
<dbReference type="GO" id="GO:0000139">
    <property type="term" value="C:Golgi membrane"/>
    <property type="evidence" value="ECO:0007669"/>
    <property type="project" value="UniProtKB-SubCell"/>
</dbReference>
<reference evidence="12" key="1">
    <citation type="submission" date="2020-09" db="EMBL/GenBank/DDBJ databases">
        <title>Comparative genome analyses of four rice-infecting Rhizoctonia solani isolates reveal extensive enrichment of homogalacturonan modification genes.</title>
        <authorList>
            <person name="Lee D.-Y."/>
            <person name="Jeon J."/>
            <person name="Kim K.-T."/>
            <person name="Cheong K."/>
            <person name="Song H."/>
            <person name="Choi G."/>
            <person name="Ko J."/>
            <person name="Opiyo S.O."/>
            <person name="Zuo S."/>
            <person name="Madhav S."/>
            <person name="Lee Y.-H."/>
            <person name="Wang G.-L."/>
        </authorList>
    </citation>
    <scope>NUCLEOTIDE SEQUENCE</scope>
    <source>
        <strain evidence="12">AG1-IA YN-7</strain>
    </source>
</reference>
<feature type="region of interest" description="Disordered" evidence="10">
    <location>
        <begin position="670"/>
        <end position="728"/>
    </location>
</feature>
<comment type="caution">
    <text evidence="12">The sequence shown here is derived from an EMBL/GenBank/DDBJ whole genome shotgun (WGS) entry which is preliminary data.</text>
</comment>
<feature type="compositionally biased region" description="Basic residues" evidence="10">
    <location>
        <begin position="337"/>
        <end position="346"/>
    </location>
</feature>
<feature type="region of interest" description="Disordered" evidence="10">
    <location>
        <begin position="1"/>
        <end position="49"/>
    </location>
</feature>
<feature type="region of interest" description="Disordered" evidence="10">
    <location>
        <begin position="464"/>
        <end position="539"/>
    </location>
</feature>
<evidence type="ECO:0000256" key="10">
    <source>
        <dbReference type="SAM" id="MobiDB-lite"/>
    </source>
</evidence>
<evidence type="ECO:0000256" key="4">
    <source>
        <dbReference type="ARBA" id="ARBA00022679"/>
    </source>
</evidence>
<feature type="compositionally biased region" description="Polar residues" evidence="10">
    <location>
        <begin position="378"/>
        <end position="387"/>
    </location>
</feature>
<proteinExistence type="inferred from homology"/>
<evidence type="ECO:0000256" key="2">
    <source>
        <dbReference type="ARBA" id="ARBA00008661"/>
    </source>
</evidence>
<dbReference type="Pfam" id="PF01762">
    <property type="entry name" value="Galactosyl_T"/>
    <property type="match status" value="1"/>
</dbReference>
<dbReference type="CDD" id="cd18724">
    <property type="entry name" value="PIN_LabA-like"/>
    <property type="match status" value="1"/>
</dbReference>
<keyword evidence="7 11" id="KW-1133">Transmembrane helix</keyword>
<protein>
    <submittedName>
        <fullName evidence="12">Galactosyltransferase</fullName>
    </submittedName>
</protein>
<keyword evidence="8" id="KW-0333">Golgi apparatus</keyword>
<evidence type="ECO:0000313" key="12">
    <source>
        <dbReference type="EMBL" id="KAF8686532.1"/>
    </source>
</evidence>
<evidence type="ECO:0000313" key="13">
    <source>
        <dbReference type="Proteomes" id="UP000650582"/>
    </source>
</evidence>
<evidence type="ECO:0000256" key="3">
    <source>
        <dbReference type="ARBA" id="ARBA00022676"/>
    </source>
</evidence>
<keyword evidence="3 12" id="KW-0328">Glycosyltransferase</keyword>
<keyword evidence="5 11" id="KW-0812">Transmembrane</keyword>
<feature type="compositionally biased region" description="Low complexity" evidence="10">
    <location>
        <begin position="15"/>
        <end position="30"/>
    </location>
</feature>
<keyword evidence="6" id="KW-0735">Signal-anchor</keyword>
<feature type="compositionally biased region" description="Low complexity" evidence="10">
    <location>
        <begin position="398"/>
        <end position="409"/>
    </location>
</feature>
<evidence type="ECO:0000256" key="9">
    <source>
        <dbReference type="ARBA" id="ARBA00023136"/>
    </source>
</evidence>
<feature type="transmembrane region" description="Helical" evidence="11">
    <location>
        <begin position="960"/>
        <end position="982"/>
    </location>
</feature>
<keyword evidence="9 11" id="KW-0472">Membrane</keyword>
<accession>A0A8H7LPH8</accession>
<feature type="region of interest" description="Disordered" evidence="10">
    <location>
        <begin position="63"/>
        <end position="155"/>
    </location>
</feature>
<evidence type="ECO:0000256" key="11">
    <source>
        <dbReference type="SAM" id="Phobius"/>
    </source>
</evidence>
<gene>
    <name evidence="12" type="ORF">RHS04_00179</name>
</gene>
<dbReference type="GO" id="GO:0051072">
    <property type="term" value="P:4,6-pyruvylated galactose residue biosynthetic process"/>
    <property type="evidence" value="ECO:0007669"/>
    <property type="project" value="TreeGrafter"/>
</dbReference>
<feature type="region of interest" description="Disordered" evidence="10">
    <location>
        <begin position="332"/>
        <end position="450"/>
    </location>
</feature>
<name>A0A8H7LPH8_9AGAM</name>
<sequence>MIHIAPKSVASDSGTTATSPPFSPFSPATSVASDNTGTSDDHSTEPADLGAFQSVFRALSQLQVSHPPRTMTSLATIPAVEEDDDDDDDDTDRNFNSDDDSDRWASALDDEQDVEGEDVVTPSRDQHHKFESSDTEGASSKNTDESSDEQVAAAYTYDVESAVEAEDSRTIWNHEPIASYLVSAATPAPDRQAAKLRQLGGEYGSRGGRGTYVDADQSVPTSFTITHEALLSQTHALAEQTFVQPPVQPQTYSTEESSPAPYYTTSRRAASGLPPVYIPPTSTVPLNQHVPRTPGPGDPNLGALEQALEFLAAERTRVASQLDSSIEEYAYRTTEGKRRRRKRKKGVRDEPPVPPGVTLALARSTSNLHLNKVPTPVRSGNSNNSGSAHERTDTAVPSPSEGTSFSSSSADPRNVRRSYLHDATEVPPVPALRQQQRRPSTGTAYSAGPGISSNMLAHEIIASYSVPTPPPTGRRGARRTQGRGNSVEIQQVPAYAPRIPGYDPRNAPPVDPRVQSIGQRLNGGSGSGSSPTNMEQQNGENKVARLRMLANTLARHFPEDAGALRRAAEGGGGTGFERQENLLYVFVDHSNILVGFLEYLKKNPQLLRPSVGSPRRLKPKILHTALVLLLERGRPCARRILVASSPLHQPLDGVVGMGYEVSVLQRVEIKEGDGASPSPRPRRPGEIGSSEDDRNNPGAPSLARTNSSARKTPNHRRTPSDNSRPRYREEAVDELLQLKLLQTILDTPPATIVLATGDGASSQFNPDGFVGCVRRAVERGWTVELVGWEEGVSRAWRELERDVAGRGPRAKGGFRIVGLERWRGSMDWSGYVQTNSEVTVLCLGRLGCERKAWAPIGLTHSKGLGDLSNIGDLGYKPHLKDAMTVEADFNPGLFAEEFAHELDNEDMFLLPPRRPTSRQAIKKSWIEQLAVQYRGPSLRAYYPQSTFFQYAWVPSHLSSVVFTLLVLLIVVLSFVSVIRWITREDKYQLPWRSYCTLQPEFPPTNLSLESIPPVGLFIGVMSTAMSTQRRQLIRSTWASHPRSRGGVDGHSDLEGTSRTVVKFIIGAPSPSAERRLRLENELYGDIVVLPIRENMNEGKTHAYFTWAYEHALVPPNSKINGTDQQTIVFPHGWVKPDYVVKTDEDSFVMLAELEARLRIELLKAREEAPEWDPLVYWGYMIKDYFMGGELYALSWPLVSYVATSEVVKTMTIGYEDQQVAKWVSTHPHPLRVRWASERCWIYNHPKSANVYAHGFLFPSEVRRVRESIAGERTPEEIRRMNLPTSWQVDNPEYSWSSVTGPSLRYIPPCSQNLTLAMEVEAMVEGSTLSNELSLRHPGEYERSSRDTLNITERGPGQTLQWAHIQMAYDIREDSHVRYLGKNLGGTVVVHYVKKDEWFLETSSALLGGTIA</sequence>
<feature type="compositionally biased region" description="Acidic residues" evidence="10">
    <location>
        <begin position="108"/>
        <end position="118"/>
    </location>
</feature>
<dbReference type="EMBL" id="JACYCC010000010">
    <property type="protein sequence ID" value="KAF8686532.1"/>
    <property type="molecule type" value="Genomic_DNA"/>
</dbReference>
<dbReference type="GO" id="GO:0016758">
    <property type="term" value="F:hexosyltransferase activity"/>
    <property type="evidence" value="ECO:0007669"/>
    <property type="project" value="InterPro"/>
</dbReference>
<evidence type="ECO:0000256" key="1">
    <source>
        <dbReference type="ARBA" id="ARBA00004323"/>
    </source>
</evidence>
<dbReference type="InterPro" id="IPR002659">
    <property type="entry name" value="Glyco_trans_31"/>
</dbReference>